<dbReference type="GO" id="GO:0046872">
    <property type="term" value="F:metal ion binding"/>
    <property type="evidence" value="ECO:0007669"/>
    <property type="project" value="UniProtKB-KW"/>
</dbReference>
<accession>A0A9Q9DBZ7</accession>
<protein>
    <submittedName>
        <fullName evidence="4">M20 family metallopeptidase</fullName>
    </submittedName>
</protein>
<dbReference type="Gene3D" id="3.30.70.360">
    <property type="match status" value="1"/>
</dbReference>
<proteinExistence type="predicted"/>
<reference evidence="5 7" key="2">
    <citation type="submission" date="2023-03" db="EMBL/GenBank/DDBJ databases">
        <title>Comparative genome and transcriptome analysis combination mining strategies for increasing vitamin B12 production of Ensifer adhaerens strain.</title>
        <authorList>
            <person name="Yongheng L."/>
        </authorList>
    </citation>
    <scope>NUCLEOTIDE SEQUENCE [LARGE SCALE GENOMIC DNA]</scope>
    <source>
        <strain evidence="5 7">Casida A-T305</strain>
        <plasmid evidence="5 7">unnamedA</plasmid>
    </source>
</reference>
<dbReference type="SUPFAM" id="SSF55031">
    <property type="entry name" value="Bacterial exopeptidase dimerisation domain"/>
    <property type="match status" value="1"/>
</dbReference>
<geneLocation type="plasmid" evidence="5 7">
    <name>unnamedA</name>
</geneLocation>
<dbReference type="PANTHER" id="PTHR11014">
    <property type="entry name" value="PEPTIDASE M20 FAMILY MEMBER"/>
    <property type="match status" value="1"/>
</dbReference>
<dbReference type="PANTHER" id="PTHR11014:SF63">
    <property type="entry name" value="METALLOPEPTIDASE, PUTATIVE (AFU_ORTHOLOGUE AFUA_6G09600)-RELATED"/>
    <property type="match status" value="1"/>
</dbReference>
<gene>
    <name evidence="4" type="ORF">NE863_25915</name>
    <name evidence="5" type="ORF">P4B07_26540</name>
</gene>
<keyword evidence="2" id="KW-0464">Manganese</keyword>
<evidence type="ECO:0000256" key="2">
    <source>
        <dbReference type="PIRSR" id="PIRSR005962-1"/>
    </source>
</evidence>
<keyword evidence="7" id="KW-1185">Reference proteome</keyword>
<sequence length="385" mass="41281">MTRHDISPERIEETIRWRHHLHAHPELAFEERQTAAFIAGRLAEWGIAVKDGYGGTGLVGTLRRGTSNRSIAIRADMDALPIIETSGAAYASKTTGKMHACGHDGHVAMLLAAARQASEMDFDGTVHFIFQPAEEAEGGARVMVADGLFRDFPADAVYALHNWPALDVGSVVARDDAMMAAFGVFEITITGRGAHGAMPHEGADPLVASAQIVTALQTIASRNVSPLEAAVVSVTQIHGGDAWNVIPEKAVIRGTTRWFDKAVGDTLENRMRTLVSALAEGLGCTAELDYQRRYPATINDPAAAALARSVAAADPALTVIDAPPSMAAEDFAFMLDERPGCYLWLGARREGVNPGLHSPHYDFNDAIIGQGVNLWTRLIATSLGR</sequence>
<dbReference type="EMBL" id="CP121309">
    <property type="protein sequence ID" value="WFP93288.1"/>
    <property type="molecule type" value="Genomic_DNA"/>
</dbReference>
<dbReference type="InterPro" id="IPR011650">
    <property type="entry name" value="Peptidase_M20_dimer"/>
</dbReference>
<dbReference type="InterPro" id="IPR002933">
    <property type="entry name" value="Peptidase_M20"/>
</dbReference>
<dbReference type="AlphaFoldDB" id="A0A9Q9DBZ7"/>
<dbReference type="KEGG" id="eah:FA04_26205"/>
<keyword evidence="1" id="KW-0378">Hydrolase</keyword>
<dbReference type="OrthoDB" id="9777385at2"/>
<evidence type="ECO:0000256" key="1">
    <source>
        <dbReference type="ARBA" id="ARBA00022801"/>
    </source>
</evidence>
<dbReference type="Proteomes" id="UP001214094">
    <property type="component" value="Plasmid unnamedA"/>
</dbReference>
<feature type="binding site" evidence="2">
    <location>
        <position position="135"/>
    </location>
    <ligand>
        <name>Mn(2+)</name>
        <dbReference type="ChEBI" id="CHEBI:29035"/>
        <label>2</label>
    </ligand>
</feature>
<organism evidence="4 6">
    <name type="scientific">Ensifer adhaerens</name>
    <name type="common">Sinorhizobium morelense</name>
    <dbReference type="NCBI Taxonomy" id="106592"/>
    <lineage>
        <taxon>Bacteria</taxon>
        <taxon>Pseudomonadati</taxon>
        <taxon>Pseudomonadota</taxon>
        <taxon>Alphaproteobacteria</taxon>
        <taxon>Hyphomicrobiales</taxon>
        <taxon>Rhizobiaceae</taxon>
        <taxon>Sinorhizobium/Ensifer group</taxon>
        <taxon>Ensifer</taxon>
    </lineage>
</organism>
<evidence type="ECO:0000313" key="4">
    <source>
        <dbReference type="EMBL" id="USJ25900.1"/>
    </source>
</evidence>
<dbReference type="PIRSF" id="PIRSF005962">
    <property type="entry name" value="Pept_M20D_amidohydro"/>
    <property type="match status" value="1"/>
</dbReference>
<feature type="binding site" evidence="2">
    <location>
        <position position="161"/>
    </location>
    <ligand>
        <name>Mn(2+)</name>
        <dbReference type="ChEBI" id="CHEBI:29035"/>
        <label>2</label>
    </ligand>
</feature>
<evidence type="ECO:0000259" key="3">
    <source>
        <dbReference type="Pfam" id="PF07687"/>
    </source>
</evidence>
<feature type="domain" description="Peptidase M20 dimerisation" evidence="3">
    <location>
        <begin position="185"/>
        <end position="279"/>
    </location>
</feature>
<dbReference type="InterPro" id="IPR036264">
    <property type="entry name" value="Bact_exopeptidase_dim_dom"/>
</dbReference>
<name>A0A9Q9DBZ7_ENSAD</name>
<comment type="cofactor">
    <cofactor evidence="2">
        <name>Mn(2+)</name>
        <dbReference type="ChEBI" id="CHEBI:29035"/>
    </cofactor>
    <text evidence="2">The Mn(2+) ion enhances activity.</text>
</comment>
<dbReference type="InterPro" id="IPR017439">
    <property type="entry name" value="Amidohydrolase"/>
</dbReference>
<reference evidence="4" key="1">
    <citation type="submission" date="2022-06" db="EMBL/GenBank/DDBJ databases">
        <title>Physiological and biochemical characterization and genomic elucidation of a strain of the genus Ensifer adhaerens M8 that combines arsenic oxidation and chromium reduction.</title>
        <authorList>
            <person name="Li X."/>
            <person name="Yu c."/>
        </authorList>
    </citation>
    <scope>NUCLEOTIDE SEQUENCE</scope>
    <source>
        <strain evidence="4">M8</strain>
        <plasmid evidence="4">pA</plasmid>
    </source>
</reference>
<feature type="binding site" evidence="2">
    <location>
        <position position="103"/>
    </location>
    <ligand>
        <name>Mn(2+)</name>
        <dbReference type="ChEBI" id="CHEBI:29035"/>
        <label>2</label>
    </ligand>
</feature>
<dbReference type="CDD" id="cd05666">
    <property type="entry name" value="M20_Acy1-like"/>
    <property type="match status" value="1"/>
</dbReference>
<dbReference type="RefSeq" id="WP_034805651.1">
    <property type="nucleotide sequence ID" value="NZ_CAXURO020000002.1"/>
</dbReference>
<dbReference type="Pfam" id="PF07687">
    <property type="entry name" value="M20_dimer"/>
    <property type="match status" value="1"/>
</dbReference>
<evidence type="ECO:0000313" key="7">
    <source>
        <dbReference type="Proteomes" id="UP001214094"/>
    </source>
</evidence>
<geneLocation type="plasmid" evidence="4 6">
    <name>pA</name>
</geneLocation>
<dbReference type="SUPFAM" id="SSF53187">
    <property type="entry name" value="Zn-dependent exopeptidases"/>
    <property type="match status" value="1"/>
</dbReference>
<feature type="binding site" evidence="2">
    <location>
        <position position="357"/>
    </location>
    <ligand>
        <name>Mn(2+)</name>
        <dbReference type="ChEBI" id="CHEBI:29035"/>
        <label>2</label>
    </ligand>
</feature>
<keyword evidence="4" id="KW-0614">Plasmid</keyword>
<feature type="binding site" evidence="2">
    <location>
        <position position="101"/>
    </location>
    <ligand>
        <name>Mn(2+)</name>
        <dbReference type="ChEBI" id="CHEBI:29035"/>
        <label>2</label>
    </ligand>
</feature>
<dbReference type="EMBL" id="CP098808">
    <property type="protein sequence ID" value="USJ25900.1"/>
    <property type="molecule type" value="Genomic_DNA"/>
</dbReference>
<dbReference type="Proteomes" id="UP001055460">
    <property type="component" value="Plasmid pA"/>
</dbReference>
<keyword evidence="2" id="KW-0479">Metal-binding</keyword>
<evidence type="ECO:0000313" key="6">
    <source>
        <dbReference type="Proteomes" id="UP001055460"/>
    </source>
</evidence>
<evidence type="ECO:0000313" key="5">
    <source>
        <dbReference type="EMBL" id="WFP93288.1"/>
    </source>
</evidence>
<dbReference type="Pfam" id="PF01546">
    <property type="entry name" value="Peptidase_M20"/>
    <property type="match status" value="1"/>
</dbReference>
<dbReference type="NCBIfam" id="TIGR01891">
    <property type="entry name" value="amidohydrolases"/>
    <property type="match status" value="1"/>
</dbReference>
<dbReference type="GO" id="GO:0050118">
    <property type="term" value="F:N-acetyldiaminopimelate deacetylase activity"/>
    <property type="evidence" value="ECO:0007669"/>
    <property type="project" value="UniProtKB-ARBA"/>
</dbReference>
<dbReference type="GO" id="GO:0019877">
    <property type="term" value="P:diaminopimelate biosynthetic process"/>
    <property type="evidence" value="ECO:0007669"/>
    <property type="project" value="UniProtKB-ARBA"/>
</dbReference>
<dbReference type="FunFam" id="3.30.70.360:FF:000001">
    <property type="entry name" value="N-acetyldiaminopimelate deacetylase"/>
    <property type="match status" value="1"/>
</dbReference>
<dbReference type="GeneID" id="29521402"/>
<dbReference type="Gene3D" id="3.40.630.10">
    <property type="entry name" value="Zn peptidases"/>
    <property type="match status" value="1"/>
</dbReference>